<dbReference type="Pfam" id="PF13367">
    <property type="entry name" value="PrsW-protease"/>
    <property type="match status" value="1"/>
</dbReference>
<feature type="transmembrane region" description="Helical" evidence="1">
    <location>
        <begin position="103"/>
        <end position="126"/>
    </location>
</feature>
<organism evidence="2 3">
    <name type="scientific">Actinomycetospora atypica</name>
    <dbReference type="NCBI Taxonomy" id="1290095"/>
    <lineage>
        <taxon>Bacteria</taxon>
        <taxon>Bacillati</taxon>
        <taxon>Actinomycetota</taxon>
        <taxon>Actinomycetes</taxon>
        <taxon>Pseudonocardiales</taxon>
        <taxon>Pseudonocardiaceae</taxon>
        <taxon>Actinomycetospora</taxon>
    </lineage>
</organism>
<feature type="transmembrane region" description="Helical" evidence="1">
    <location>
        <begin position="138"/>
        <end position="160"/>
    </location>
</feature>
<keyword evidence="3" id="KW-1185">Reference proteome</keyword>
<dbReference type="PANTHER" id="PTHR36844:SF1">
    <property type="entry name" value="PROTEASE PRSW"/>
    <property type="match status" value="1"/>
</dbReference>
<keyword evidence="1" id="KW-1133">Transmembrane helix</keyword>
<keyword evidence="2" id="KW-0378">Hydrolase</keyword>
<reference evidence="3" key="1">
    <citation type="journal article" date="2019" name="Int. J. Syst. Evol. Microbiol.">
        <title>The Global Catalogue of Microorganisms (GCM) 10K type strain sequencing project: providing services to taxonomists for standard genome sequencing and annotation.</title>
        <authorList>
            <consortium name="The Broad Institute Genomics Platform"/>
            <consortium name="The Broad Institute Genome Sequencing Center for Infectious Disease"/>
            <person name="Wu L."/>
            <person name="Ma J."/>
        </authorList>
    </citation>
    <scope>NUCLEOTIDE SEQUENCE [LARGE SCALE GENOMIC DNA]</scope>
    <source>
        <strain evidence="3">CGMCC 4.7093</strain>
    </source>
</reference>
<evidence type="ECO:0000256" key="1">
    <source>
        <dbReference type="SAM" id="Phobius"/>
    </source>
</evidence>
<keyword evidence="2" id="KW-0645">Protease</keyword>
<protein>
    <submittedName>
        <fullName evidence="2">PrsW family intramembrane metalloprotease</fullName>
    </submittedName>
</protein>
<dbReference type="EMBL" id="JBHSIV010000005">
    <property type="protein sequence ID" value="MFC5061909.1"/>
    <property type="molecule type" value="Genomic_DNA"/>
</dbReference>
<evidence type="ECO:0000313" key="3">
    <source>
        <dbReference type="Proteomes" id="UP001595947"/>
    </source>
</evidence>
<evidence type="ECO:0000313" key="2">
    <source>
        <dbReference type="EMBL" id="MFC5061909.1"/>
    </source>
</evidence>
<accession>A0ABV9YII3</accession>
<gene>
    <name evidence="2" type="ORF">ACFPBZ_06805</name>
</gene>
<comment type="caution">
    <text evidence="2">The sequence shown here is derived from an EMBL/GenBank/DDBJ whole genome shotgun (WGS) entry which is preliminary data.</text>
</comment>
<keyword evidence="2" id="KW-0482">Metalloprotease</keyword>
<dbReference type="Proteomes" id="UP001595947">
    <property type="component" value="Unassembled WGS sequence"/>
</dbReference>
<dbReference type="RefSeq" id="WP_378035262.1">
    <property type="nucleotide sequence ID" value="NZ_JBHSIV010000005.1"/>
</dbReference>
<keyword evidence="1" id="KW-0472">Membrane</keyword>
<feature type="transmembrane region" description="Helical" evidence="1">
    <location>
        <begin position="70"/>
        <end position="91"/>
    </location>
</feature>
<proteinExistence type="predicted"/>
<dbReference type="InterPro" id="IPR026898">
    <property type="entry name" value="PrsW"/>
</dbReference>
<feature type="transmembrane region" description="Helical" evidence="1">
    <location>
        <begin position="180"/>
        <end position="201"/>
    </location>
</feature>
<sequence length="267" mass="27891">MTQSGAPTRVGRQVWFVVLVVGIVLFELVRRTLVATQNPNFLPSLILLGAAVVPAAFLTFVASRRLPTDLGAGPIAITALLGGVLGTVVAGTLEYDALQRLGALPMLVVAIIEEAAKLVVPAVMLALPRYRRGPANGLVLGVASGAGFAALETMGYAVTVLVKTRGNIAAVDGELLLRGLLSPAAHMAWTGLTAAALWYAARGRSARAAGWFVLVYLVAVGLHTVWDSVGGVLVYVVLALVAFTLLLLTTRRLTRTSHPGEASRQAP</sequence>
<feature type="transmembrane region" description="Helical" evidence="1">
    <location>
        <begin position="41"/>
        <end position="63"/>
    </location>
</feature>
<keyword evidence="1" id="KW-0812">Transmembrane</keyword>
<feature type="transmembrane region" description="Helical" evidence="1">
    <location>
        <begin position="232"/>
        <end position="249"/>
    </location>
</feature>
<feature type="transmembrane region" description="Helical" evidence="1">
    <location>
        <begin position="208"/>
        <end position="226"/>
    </location>
</feature>
<feature type="transmembrane region" description="Helical" evidence="1">
    <location>
        <begin position="12"/>
        <end position="29"/>
    </location>
</feature>
<dbReference type="GO" id="GO:0008237">
    <property type="term" value="F:metallopeptidase activity"/>
    <property type="evidence" value="ECO:0007669"/>
    <property type="project" value="UniProtKB-KW"/>
</dbReference>
<name>A0ABV9YII3_9PSEU</name>
<dbReference type="PANTHER" id="PTHR36844">
    <property type="entry name" value="PROTEASE PRSW"/>
    <property type="match status" value="1"/>
</dbReference>